<protein>
    <submittedName>
        <fullName evidence="1">Uncharacterized protein</fullName>
    </submittedName>
</protein>
<comment type="caution">
    <text evidence="1">The sequence shown here is derived from an EMBL/GenBank/DDBJ whole genome shotgun (WGS) entry which is preliminary data.</text>
</comment>
<keyword evidence="2" id="KW-1185">Reference proteome</keyword>
<dbReference type="AlphaFoldDB" id="A0A8T0FVE0"/>
<dbReference type="Proteomes" id="UP000807504">
    <property type="component" value="Unassembled WGS sequence"/>
</dbReference>
<dbReference type="EMBL" id="JABXBU010000002">
    <property type="protein sequence ID" value="KAF8793619.1"/>
    <property type="molecule type" value="Genomic_DNA"/>
</dbReference>
<accession>A0A8T0FVE0</accession>
<name>A0A8T0FVE0_ARGBR</name>
<proteinExistence type="predicted"/>
<gene>
    <name evidence="1" type="ORF">HNY73_001673</name>
</gene>
<reference evidence="1" key="2">
    <citation type="submission" date="2020-06" db="EMBL/GenBank/DDBJ databases">
        <authorList>
            <person name="Sheffer M."/>
        </authorList>
    </citation>
    <scope>NUCLEOTIDE SEQUENCE</scope>
</reference>
<sequence length="81" mass="9693">MKRLDKAIHVLKAITKKLLRKIMAIERGKLTQRTSLVRKKHLVGQKLDDKVYRQGERKLMDSSQLINVIQWVIHIHLYQHR</sequence>
<organism evidence="1 2">
    <name type="scientific">Argiope bruennichi</name>
    <name type="common">Wasp spider</name>
    <name type="synonym">Aranea bruennichi</name>
    <dbReference type="NCBI Taxonomy" id="94029"/>
    <lineage>
        <taxon>Eukaryota</taxon>
        <taxon>Metazoa</taxon>
        <taxon>Ecdysozoa</taxon>
        <taxon>Arthropoda</taxon>
        <taxon>Chelicerata</taxon>
        <taxon>Arachnida</taxon>
        <taxon>Araneae</taxon>
        <taxon>Araneomorphae</taxon>
        <taxon>Entelegynae</taxon>
        <taxon>Araneoidea</taxon>
        <taxon>Araneidae</taxon>
        <taxon>Argiope</taxon>
    </lineage>
</organism>
<evidence type="ECO:0000313" key="1">
    <source>
        <dbReference type="EMBL" id="KAF8793619.1"/>
    </source>
</evidence>
<reference evidence="1" key="1">
    <citation type="journal article" date="2020" name="bioRxiv">
        <title>Chromosome-level reference genome of the European wasp spider Argiope bruennichi: a resource for studies on range expansion and evolutionary adaptation.</title>
        <authorList>
            <person name="Sheffer M.M."/>
            <person name="Hoppe A."/>
            <person name="Krehenwinkel H."/>
            <person name="Uhl G."/>
            <person name="Kuss A.W."/>
            <person name="Jensen L."/>
            <person name="Jensen C."/>
            <person name="Gillespie R.G."/>
            <person name="Hoff K.J."/>
            <person name="Prost S."/>
        </authorList>
    </citation>
    <scope>NUCLEOTIDE SEQUENCE</scope>
</reference>
<evidence type="ECO:0000313" key="2">
    <source>
        <dbReference type="Proteomes" id="UP000807504"/>
    </source>
</evidence>